<evidence type="ECO:0000259" key="2">
    <source>
        <dbReference type="Pfam" id="PF23558"/>
    </source>
</evidence>
<dbReference type="Pfam" id="PF23558">
    <property type="entry name" value="TPR_P4H"/>
    <property type="match status" value="1"/>
</dbReference>
<dbReference type="SUPFAM" id="SSF48452">
    <property type="entry name" value="TPR-like"/>
    <property type="match status" value="1"/>
</dbReference>
<dbReference type="Gene3D" id="1.25.40.10">
    <property type="entry name" value="Tetratricopeptide repeat domain"/>
    <property type="match status" value="1"/>
</dbReference>
<feature type="domain" description="Prolyl 4-hydroxylase peptide-substrate-binding" evidence="2">
    <location>
        <begin position="126"/>
        <end position="181"/>
    </location>
</feature>
<name>A0A1I7X377_HETBA</name>
<dbReference type="InterPro" id="IPR011990">
    <property type="entry name" value="TPR-like_helical_dom_sf"/>
</dbReference>
<keyword evidence="1" id="KW-0812">Transmembrane</keyword>
<keyword evidence="1" id="KW-1133">Transmembrane helix</keyword>
<evidence type="ECO:0000256" key="1">
    <source>
        <dbReference type="SAM" id="Phobius"/>
    </source>
</evidence>
<keyword evidence="1" id="KW-0472">Membrane</keyword>
<accession>A0A1I7X377</accession>
<protein>
    <submittedName>
        <fullName evidence="4">TPR_REGION domain-containing protein</fullName>
    </submittedName>
</protein>
<proteinExistence type="predicted"/>
<evidence type="ECO:0000313" key="4">
    <source>
        <dbReference type="WBParaSite" id="Hba_11870"/>
    </source>
</evidence>
<dbReference type="AlphaFoldDB" id="A0A1I7X377"/>
<reference evidence="4" key="1">
    <citation type="submission" date="2016-11" db="UniProtKB">
        <authorList>
            <consortium name="WormBaseParasite"/>
        </authorList>
    </citation>
    <scope>IDENTIFICATION</scope>
</reference>
<dbReference type="Proteomes" id="UP000095283">
    <property type="component" value="Unplaced"/>
</dbReference>
<dbReference type="WBParaSite" id="Hba_11870">
    <property type="protein sequence ID" value="Hba_11870"/>
    <property type="gene ID" value="Hba_11870"/>
</dbReference>
<feature type="transmembrane region" description="Helical" evidence="1">
    <location>
        <begin position="12"/>
        <end position="31"/>
    </location>
</feature>
<organism evidence="3 4">
    <name type="scientific">Heterorhabditis bacteriophora</name>
    <name type="common">Entomopathogenic nematode worm</name>
    <dbReference type="NCBI Taxonomy" id="37862"/>
    <lineage>
        <taxon>Eukaryota</taxon>
        <taxon>Metazoa</taxon>
        <taxon>Ecdysozoa</taxon>
        <taxon>Nematoda</taxon>
        <taxon>Chromadorea</taxon>
        <taxon>Rhabditida</taxon>
        <taxon>Rhabditina</taxon>
        <taxon>Rhabditomorpha</taxon>
        <taxon>Strongyloidea</taxon>
        <taxon>Heterorhabditidae</taxon>
        <taxon>Heterorhabditis</taxon>
    </lineage>
</organism>
<sequence>MHGCGRDSLMLPYLAILLVGIVSADLFTAIADMQNMLGAEKEVTAVIDNYIAAEQERLDELRRYTLKLVFFPFSSNIKKLLKNFAKASEISKKKQCGTSCLQSKRLLPYTILDASSIKQGKIIPIKAVENERPETMEESEILEYLAYSLYQQGNIRRALALTKRLAEIAPNHPRAKEPSQFFFWFSIFTNVVAWPSGNVKWYEDMLEGKDMEGELPPVSNKRNENDGIVEREAYEALCRGETPKINPADQRKLRCYLKVHVIFK</sequence>
<evidence type="ECO:0000313" key="3">
    <source>
        <dbReference type="Proteomes" id="UP000095283"/>
    </source>
</evidence>
<dbReference type="InterPro" id="IPR059068">
    <property type="entry name" value="TPR_P4H"/>
</dbReference>
<keyword evidence="3" id="KW-1185">Reference proteome</keyword>